<dbReference type="PANTHER" id="PTHR15503:SF22">
    <property type="entry name" value="TRANSPOSON TY3-I GAG POLYPROTEIN"/>
    <property type="match status" value="1"/>
</dbReference>
<keyword evidence="5" id="KW-1185">Reference proteome</keyword>
<dbReference type="InterPro" id="IPR001878">
    <property type="entry name" value="Znf_CCHC"/>
</dbReference>
<dbReference type="InterPro" id="IPR032549">
    <property type="entry name" value="DUF4939"/>
</dbReference>
<evidence type="ECO:0000256" key="2">
    <source>
        <dbReference type="SAM" id="MobiDB-lite"/>
    </source>
</evidence>
<evidence type="ECO:0000313" key="4">
    <source>
        <dbReference type="EMBL" id="SLM34470.1"/>
    </source>
</evidence>
<feature type="compositionally biased region" description="Basic and acidic residues" evidence="2">
    <location>
        <begin position="219"/>
        <end position="229"/>
    </location>
</feature>
<dbReference type="PANTHER" id="PTHR15503">
    <property type="entry name" value="LDOC1 RELATED"/>
    <property type="match status" value="1"/>
</dbReference>
<name>A0A1W5CUN4_9LECA</name>
<keyword evidence="1" id="KW-0863">Zinc-finger</keyword>
<dbReference type="GO" id="GO:0008270">
    <property type="term" value="F:zinc ion binding"/>
    <property type="evidence" value="ECO:0007669"/>
    <property type="project" value="UniProtKB-KW"/>
</dbReference>
<sequence length="319" mass="36482">MSTTGSTQGGSRAAAPRAEVITTKSLKLATLTIFMGNRKKLDTFLLQLALYFKSNQSSFATDADKIQYAAYYLQGEAEEWFRPYIQEYTNNEDNPSQAEESTRRIFASFNRFKSEIRMVFGDIDRKSDYTAHFTRLSAATNWEDVALTVMFYAGLKDVVKDKIARGERPDDLRAVTIMAIRIDNRLYEQRKEKGQTTYGNERKTIAYTSGRKHNKNRHQRNDKCGPRPMEIDTIKPKKKKTFNGDYYNCGKKGHLARDCRGPQQTRKPNKARGSNCVTHDWMNQCEQICMMGDGDSESTTSGSELRASDLEALEFVERN</sequence>
<dbReference type="EMBL" id="FWEW01000278">
    <property type="protein sequence ID" value="SLM34470.1"/>
    <property type="molecule type" value="Genomic_DNA"/>
</dbReference>
<feature type="domain" description="CCHC-type" evidence="3">
    <location>
        <begin position="247"/>
        <end position="260"/>
    </location>
</feature>
<evidence type="ECO:0000313" key="5">
    <source>
        <dbReference type="Proteomes" id="UP000192927"/>
    </source>
</evidence>
<dbReference type="Proteomes" id="UP000192927">
    <property type="component" value="Unassembled WGS sequence"/>
</dbReference>
<dbReference type="SUPFAM" id="SSF57756">
    <property type="entry name" value="Retrovirus zinc finger-like domains"/>
    <property type="match status" value="1"/>
</dbReference>
<dbReference type="Gene3D" id="4.10.60.10">
    <property type="entry name" value="Zinc finger, CCHC-type"/>
    <property type="match status" value="1"/>
</dbReference>
<dbReference type="Pfam" id="PF00098">
    <property type="entry name" value="zf-CCHC"/>
    <property type="match status" value="1"/>
</dbReference>
<dbReference type="GO" id="GO:0003676">
    <property type="term" value="F:nucleic acid binding"/>
    <property type="evidence" value="ECO:0007669"/>
    <property type="project" value="InterPro"/>
</dbReference>
<organism evidence="4 5">
    <name type="scientific">Lasallia pustulata</name>
    <dbReference type="NCBI Taxonomy" id="136370"/>
    <lineage>
        <taxon>Eukaryota</taxon>
        <taxon>Fungi</taxon>
        <taxon>Dikarya</taxon>
        <taxon>Ascomycota</taxon>
        <taxon>Pezizomycotina</taxon>
        <taxon>Lecanoromycetes</taxon>
        <taxon>OSLEUM clade</taxon>
        <taxon>Umbilicariomycetidae</taxon>
        <taxon>Umbilicariales</taxon>
        <taxon>Umbilicariaceae</taxon>
        <taxon>Lasallia</taxon>
    </lineage>
</organism>
<keyword evidence="1" id="KW-0862">Zinc</keyword>
<protein>
    <submittedName>
        <fullName evidence="4">Zinc finger, CCHC-type</fullName>
    </submittedName>
</protein>
<reference evidence="5" key="1">
    <citation type="submission" date="2017-03" db="EMBL/GenBank/DDBJ databases">
        <authorList>
            <person name="Sharma R."/>
            <person name="Thines M."/>
        </authorList>
    </citation>
    <scope>NUCLEOTIDE SEQUENCE [LARGE SCALE GENOMIC DNA]</scope>
</reference>
<evidence type="ECO:0000259" key="3">
    <source>
        <dbReference type="PROSITE" id="PS50158"/>
    </source>
</evidence>
<evidence type="ECO:0000256" key="1">
    <source>
        <dbReference type="PROSITE-ProRule" id="PRU00047"/>
    </source>
</evidence>
<dbReference type="Pfam" id="PF16297">
    <property type="entry name" value="DUF4939"/>
    <property type="match status" value="1"/>
</dbReference>
<accession>A0A1W5CUN4</accession>
<proteinExistence type="predicted"/>
<dbReference type="InterPro" id="IPR036875">
    <property type="entry name" value="Znf_CCHC_sf"/>
</dbReference>
<feature type="compositionally biased region" description="Basic and acidic residues" evidence="2">
    <location>
        <begin position="193"/>
        <end position="204"/>
    </location>
</feature>
<dbReference type="InterPro" id="IPR032567">
    <property type="entry name" value="RTL1-rel"/>
</dbReference>
<dbReference type="PROSITE" id="PS50158">
    <property type="entry name" value="ZF_CCHC"/>
    <property type="match status" value="1"/>
</dbReference>
<keyword evidence="1" id="KW-0479">Metal-binding</keyword>
<feature type="region of interest" description="Disordered" evidence="2">
    <location>
        <begin position="193"/>
        <end position="229"/>
    </location>
</feature>
<dbReference type="AlphaFoldDB" id="A0A1W5CUN4"/>